<protein>
    <submittedName>
        <fullName evidence="1">Uncharacterized protein</fullName>
    </submittedName>
</protein>
<organism evidence="1 2">
    <name type="scientific">Dendrolimus kikuchii</name>
    <dbReference type="NCBI Taxonomy" id="765133"/>
    <lineage>
        <taxon>Eukaryota</taxon>
        <taxon>Metazoa</taxon>
        <taxon>Ecdysozoa</taxon>
        <taxon>Arthropoda</taxon>
        <taxon>Hexapoda</taxon>
        <taxon>Insecta</taxon>
        <taxon>Pterygota</taxon>
        <taxon>Neoptera</taxon>
        <taxon>Endopterygota</taxon>
        <taxon>Lepidoptera</taxon>
        <taxon>Glossata</taxon>
        <taxon>Ditrysia</taxon>
        <taxon>Bombycoidea</taxon>
        <taxon>Lasiocampidae</taxon>
        <taxon>Dendrolimus</taxon>
    </lineage>
</organism>
<proteinExistence type="predicted"/>
<accession>A0ACC1CPF8</accession>
<keyword evidence="2" id="KW-1185">Reference proteome</keyword>
<gene>
    <name evidence="1" type="ORF">K1T71_011559</name>
</gene>
<name>A0ACC1CPF8_9NEOP</name>
<dbReference type="EMBL" id="CM034406">
    <property type="protein sequence ID" value="KAJ0173383.1"/>
    <property type="molecule type" value="Genomic_DNA"/>
</dbReference>
<comment type="caution">
    <text evidence="1">The sequence shown here is derived from an EMBL/GenBank/DDBJ whole genome shotgun (WGS) entry which is preliminary data.</text>
</comment>
<evidence type="ECO:0000313" key="1">
    <source>
        <dbReference type="EMBL" id="KAJ0173383.1"/>
    </source>
</evidence>
<evidence type="ECO:0000313" key="2">
    <source>
        <dbReference type="Proteomes" id="UP000824533"/>
    </source>
</evidence>
<reference evidence="1 2" key="1">
    <citation type="journal article" date="2021" name="Front. Genet.">
        <title>Chromosome-Level Genome Assembly Reveals Significant Gene Expansion in the Toll and IMD Signaling Pathways of Dendrolimus kikuchii.</title>
        <authorList>
            <person name="Zhou J."/>
            <person name="Wu P."/>
            <person name="Xiong Z."/>
            <person name="Liu N."/>
            <person name="Zhao N."/>
            <person name="Ji M."/>
            <person name="Qiu Y."/>
            <person name="Yang B."/>
        </authorList>
    </citation>
    <scope>NUCLEOTIDE SEQUENCE [LARGE SCALE GENOMIC DNA]</scope>
    <source>
        <strain evidence="1">Ann1</strain>
    </source>
</reference>
<sequence length="583" mass="64655">MPSAQPNKCPKCQKCFKKFSLEELKGSVALSRFAACVNASTSAAYNMSARLYRLEYCRRAGSMNAPAAEPLSGSERAFAGVIAALLALTVVCTVLDLTLSDHAKKGASWALTWSVRGSWRILAAPPPNSADTDLRCFDGLRVLCMMCVIIEHVCWLTTQAYLADTRRYEMIRSAIDVVLMANSTLMVQIFFMMSSFLLGHKLLTMRRRGLRPPFVHTFFDTMFNRIIRISPSYFLVVWFAGSWWERLGRGPLWPPLVGNESAICQAKWWTHLLYLNNVLYADDKCLIQTWYLAADMQLYALALLLTLALWRLRRGALCVLVALLVASVALLFGLAYHWQLVPTFVMHSPELVRATYKGESSFNVMYQSPLSNAPGALAGLLLAHLHHYLLDNHITLHHYRVFRWVSVGGVPLAAWWMAASPLLPGRGPPSRAAAAALAAFERPVFALFGSLALLGALHGVQSPVRRFLSWSGWSCFARLSFGALLLHMPINKSLVAARLAPAQLDRQTAVVEWFGVCAISYLAALPLALMVEIPALRLHRTITGFLRSSSEVTTNNNITAITTAPQKTQHNTTKTGTQDKADI</sequence>
<dbReference type="Proteomes" id="UP000824533">
    <property type="component" value="Linkage Group LG20"/>
</dbReference>